<accession>A0A498LXY2</accession>
<proteinExistence type="predicted"/>
<dbReference type="GO" id="GO:0005783">
    <property type="term" value="C:endoplasmic reticulum"/>
    <property type="evidence" value="ECO:0007669"/>
    <property type="project" value="InterPro"/>
</dbReference>
<dbReference type="GO" id="GO:0004656">
    <property type="term" value="F:procollagen-proline 4-dioxygenase activity"/>
    <property type="evidence" value="ECO:0007669"/>
    <property type="project" value="InterPro"/>
</dbReference>
<feature type="domain" description="Prolyl 4-hydroxylase peptide-substrate-binding" evidence="2">
    <location>
        <begin position="63"/>
        <end position="130"/>
    </location>
</feature>
<dbReference type="Proteomes" id="UP000290572">
    <property type="component" value="Unassembled WGS sequence"/>
</dbReference>
<evidence type="ECO:0000313" key="4">
    <source>
        <dbReference type="Proteomes" id="UP000290572"/>
    </source>
</evidence>
<reference evidence="3 4" key="1">
    <citation type="submission" date="2018-03" db="EMBL/GenBank/DDBJ databases">
        <title>Draft genome sequence of Rohu Carp (Labeo rohita).</title>
        <authorList>
            <person name="Das P."/>
            <person name="Kushwaha B."/>
            <person name="Joshi C.G."/>
            <person name="Kumar D."/>
            <person name="Nagpure N.S."/>
            <person name="Sahoo L."/>
            <person name="Das S.P."/>
            <person name="Bit A."/>
            <person name="Patnaik S."/>
            <person name="Meher P.K."/>
            <person name="Jayasankar P."/>
            <person name="Koringa P.G."/>
            <person name="Patel N.V."/>
            <person name="Hinsu A.T."/>
            <person name="Kumar R."/>
            <person name="Pandey M."/>
            <person name="Agarwal S."/>
            <person name="Srivastava S."/>
            <person name="Singh M."/>
            <person name="Iquebal M.A."/>
            <person name="Jaiswal S."/>
            <person name="Angadi U.B."/>
            <person name="Kumar N."/>
            <person name="Raza M."/>
            <person name="Shah T.M."/>
            <person name="Rai A."/>
            <person name="Jena J.K."/>
        </authorList>
    </citation>
    <scope>NUCLEOTIDE SEQUENCE [LARGE SCALE GENOMIC DNA]</scope>
    <source>
        <strain evidence="3">DASCIFA01</strain>
        <tissue evidence="3">Testis</tissue>
    </source>
</reference>
<feature type="domain" description="Prolyl 4-hydroxylase N-terminal" evidence="1">
    <location>
        <begin position="24"/>
        <end position="57"/>
    </location>
</feature>
<protein>
    <submittedName>
        <fullName evidence="3">Prolyl 4-hydroxylase subunit alpha-1-like protein</fullName>
    </submittedName>
</protein>
<dbReference type="Gene3D" id="1.25.40.10">
    <property type="entry name" value="Tetratricopeptide repeat domain"/>
    <property type="match status" value="1"/>
</dbReference>
<name>A0A498LXY2_LABRO</name>
<dbReference type="Pfam" id="PF23558">
    <property type="entry name" value="TPR_P4H"/>
    <property type="match status" value="1"/>
</dbReference>
<organism evidence="3 4">
    <name type="scientific">Labeo rohita</name>
    <name type="common">Indian major carp</name>
    <name type="synonym">Cyprinus rohita</name>
    <dbReference type="NCBI Taxonomy" id="84645"/>
    <lineage>
        <taxon>Eukaryota</taxon>
        <taxon>Metazoa</taxon>
        <taxon>Chordata</taxon>
        <taxon>Craniata</taxon>
        <taxon>Vertebrata</taxon>
        <taxon>Euteleostomi</taxon>
        <taxon>Actinopterygii</taxon>
        <taxon>Neopterygii</taxon>
        <taxon>Teleostei</taxon>
        <taxon>Ostariophysi</taxon>
        <taxon>Cypriniformes</taxon>
        <taxon>Cyprinidae</taxon>
        <taxon>Labeoninae</taxon>
        <taxon>Labeonini</taxon>
        <taxon>Labeo</taxon>
    </lineage>
</organism>
<dbReference type="AlphaFoldDB" id="A0A498LXY2"/>
<keyword evidence="4" id="KW-1185">Reference proteome</keyword>
<dbReference type="EMBL" id="QBIY01013072">
    <property type="protein sequence ID" value="RXN12292.1"/>
    <property type="molecule type" value="Genomic_DNA"/>
</dbReference>
<dbReference type="Pfam" id="PF08336">
    <property type="entry name" value="P4Ha_N"/>
    <property type="match status" value="1"/>
</dbReference>
<dbReference type="STRING" id="84645.A0A498LXY2"/>
<dbReference type="InterPro" id="IPR013547">
    <property type="entry name" value="P4H_N"/>
</dbReference>
<evidence type="ECO:0000259" key="2">
    <source>
        <dbReference type="Pfam" id="PF23558"/>
    </source>
</evidence>
<gene>
    <name evidence="3" type="ORF">ROHU_029638</name>
</gene>
<evidence type="ECO:0000313" key="3">
    <source>
        <dbReference type="EMBL" id="RXN12292.1"/>
    </source>
</evidence>
<comment type="caution">
    <text evidence="3">The sequence shown here is derived from an EMBL/GenBank/DDBJ whole genome shotgun (WGS) entry which is preliminary data.</text>
</comment>
<sequence length="138" mass="16071">MAATPEDVGTSFYQCNEYQYELEFLEIPQQEDLDGAASGLIRLQEIYKLYPEGITNEISLSADEAYHVGLVAYNEDKFQHAFLWFLYSLNTLTEYSTITEEELLRFLIFSAYYFDDLYEAIYFSKHLLNLGEAMVTFS</sequence>
<dbReference type="SUPFAM" id="SSF48452">
    <property type="entry name" value="TPR-like"/>
    <property type="match status" value="1"/>
</dbReference>
<evidence type="ECO:0000259" key="1">
    <source>
        <dbReference type="Pfam" id="PF08336"/>
    </source>
</evidence>
<dbReference type="InterPro" id="IPR059068">
    <property type="entry name" value="TPR_P4H"/>
</dbReference>
<dbReference type="InterPro" id="IPR011990">
    <property type="entry name" value="TPR-like_helical_dom_sf"/>
</dbReference>